<dbReference type="EMBL" id="JACIIZ010000003">
    <property type="protein sequence ID" value="MBB6250641.1"/>
    <property type="molecule type" value="Genomic_DNA"/>
</dbReference>
<evidence type="ECO:0000256" key="5">
    <source>
        <dbReference type="ARBA" id="ARBA00022741"/>
    </source>
</evidence>
<evidence type="ECO:0000313" key="13">
    <source>
        <dbReference type="Proteomes" id="UP000539175"/>
    </source>
</evidence>
<evidence type="ECO:0000259" key="11">
    <source>
        <dbReference type="Pfam" id="PF24894"/>
    </source>
</evidence>
<dbReference type="InterPro" id="IPR023049">
    <property type="entry name" value="GlgC_bac"/>
</dbReference>
<feature type="site" description="Could play a key role in the communication between the regulatory and the substrate sites" evidence="9">
    <location>
        <position position="80"/>
    </location>
</feature>
<comment type="pathway">
    <text evidence="9">Glycan biosynthesis; glycogen biosynthesis.</text>
</comment>
<feature type="site" description="Could play a key role in the communication between the regulatory and the substrate sites" evidence="9">
    <location>
        <position position="119"/>
    </location>
</feature>
<feature type="domain" description="Glucose-1-phosphate adenylyltransferase/Bifunctional protein GlmU-like C-terminal hexapeptide" evidence="11">
    <location>
        <begin position="320"/>
        <end position="423"/>
    </location>
</feature>
<keyword evidence="6 9" id="KW-0067">ATP-binding</keyword>
<feature type="binding site" evidence="9">
    <location>
        <position position="185"/>
    </location>
    <ligand>
        <name>alpha-D-glucose 1-phosphate</name>
        <dbReference type="ChEBI" id="CHEBI:58601"/>
    </ligand>
</feature>
<dbReference type="SUPFAM" id="SSF53448">
    <property type="entry name" value="Nucleotide-diphospho-sugar transferases"/>
    <property type="match status" value="1"/>
</dbReference>
<comment type="similarity">
    <text evidence="1 9">Belongs to the bacterial/plant glucose-1-phosphate adenylyltransferase family.</text>
</comment>
<dbReference type="Pfam" id="PF24894">
    <property type="entry name" value="Hexapep_GlmU"/>
    <property type="match status" value="1"/>
</dbReference>
<dbReference type="NCBIfam" id="NF002023">
    <property type="entry name" value="PRK00844.1"/>
    <property type="match status" value="1"/>
</dbReference>
<feature type="binding site" evidence="9">
    <location>
        <position position="120"/>
    </location>
    <ligand>
        <name>alpha-D-glucose 1-phosphate</name>
        <dbReference type="ChEBI" id="CHEBI:58601"/>
    </ligand>
</feature>
<dbReference type="UniPathway" id="UPA00164"/>
<sequence length="433" mass="47985">MTNAQFPATRADSARSIVKAPLARHAMAYVLAGGRGSRLMELTDRRAKPAVYFGGKSRIIDFALSNALNSGIRRIGVATQYKAHSLIRHLQRGWNFFRPERNESFDILPASQRVSEDLWYEGTADAVYQNLDIIEDYDPKYMVILAGDHIYKMDYELMLQQHVDSGADVTIGCLEVSKQEATGFGVMHVDADNRVLSFVEKPKDPPTMPGSDDRCLASMGIYVFETRFLAEQLCRDAAEPGSSRDFGKDIIPYIVKHGKAVAHHFSRSCVRSTAEAEPYWRDVGTVDAYAEANLDLTDLVPGLDLYDQNWPIWTYSEITPPAKFVHDEEGRRGQAISSLVSGGCIVSGASLKRALLFTGVRINSFSSVENAVLLPYVDVARSARLTNVVVDRGVRIPNGLVVGEDPELDAARFRRCASGVCLITQAMIDRLKD</sequence>
<keyword evidence="3 9" id="KW-0808">Transferase</keyword>
<protein>
    <recommendedName>
        <fullName evidence="9">Glucose-1-phosphate adenylyltransferase</fullName>
        <ecNumber evidence="9">2.7.7.27</ecNumber>
    </recommendedName>
    <alternativeName>
        <fullName evidence="9">ADP-glucose pyrophosphorylase</fullName>
        <shortName evidence="9">ADPGlc PPase</shortName>
    </alternativeName>
    <alternativeName>
        <fullName evidence="9">ADP-glucose synthase</fullName>
    </alternativeName>
</protein>
<dbReference type="SUPFAM" id="SSF51161">
    <property type="entry name" value="Trimeric LpxA-like enzymes"/>
    <property type="match status" value="1"/>
</dbReference>
<keyword evidence="13" id="KW-1185">Reference proteome</keyword>
<keyword evidence="2 9" id="KW-0321">Glycogen metabolism</keyword>
<dbReference type="NCBIfam" id="TIGR02091">
    <property type="entry name" value="glgC"/>
    <property type="match status" value="1"/>
</dbReference>
<dbReference type="Gene3D" id="3.90.550.10">
    <property type="entry name" value="Spore Coat Polysaccharide Biosynthesis Protein SpsA, Chain A"/>
    <property type="match status" value="1"/>
</dbReference>
<evidence type="ECO:0000256" key="9">
    <source>
        <dbReference type="HAMAP-Rule" id="MF_00624"/>
    </source>
</evidence>
<dbReference type="GO" id="GO:0005524">
    <property type="term" value="F:ATP binding"/>
    <property type="evidence" value="ECO:0007669"/>
    <property type="project" value="UniProtKB-KW"/>
</dbReference>
<evidence type="ECO:0000256" key="6">
    <source>
        <dbReference type="ARBA" id="ARBA00022840"/>
    </source>
</evidence>
<dbReference type="NCBIfam" id="NF001947">
    <property type="entry name" value="PRK00725.1"/>
    <property type="match status" value="1"/>
</dbReference>
<reference evidence="12 13" key="1">
    <citation type="submission" date="2020-08" db="EMBL/GenBank/DDBJ databases">
        <title>Genomic Encyclopedia of Type Strains, Phase IV (KMG-IV): sequencing the most valuable type-strain genomes for metagenomic binning, comparative biology and taxonomic classification.</title>
        <authorList>
            <person name="Goeker M."/>
        </authorList>
    </citation>
    <scope>NUCLEOTIDE SEQUENCE [LARGE SCALE GENOMIC DNA]</scope>
    <source>
        <strain evidence="12 13">DSM 22198</strain>
    </source>
</reference>
<evidence type="ECO:0000256" key="7">
    <source>
        <dbReference type="ARBA" id="ARBA00023056"/>
    </source>
</evidence>
<dbReference type="AlphaFoldDB" id="A0A7X0AXU0"/>
<comment type="function">
    <text evidence="9">Involved in the biosynthesis of ADP-glucose, a building block required for the elongation reactions to produce glycogen. Catalyzes the reaction between ATP and alpha-D-glucose 1-phosphate (G1P) to produce pyrophosphate and ADP-Glc.</text>
</comment>
<dbReference type="Pfam" id="PF00483">
    <property type="entry name" value="NTP_transferase"/>
    <property type="match status" value="1"/>
</dbReference>
<gene>
    <name evidence="9" type="primary">glgC</name>
    <name evidence="12" type="ORF">FHS74_001186</name>
</gene>
<name>A0A7X0AXU0_9PROT</name>
<evidence type="ECO:0000256" key="3">
    <source>
        <dbReference type="ARBA" id="ARBA00022679"/>
    </source>
</evidence>
<dbReference type="GO" id="GO:0005978">
    <property type="term" value="P:glycogen biosynthetic process"/>
    <property type="evidence" value="ECO:0007669"/>
    <property type="project" value="UniProtKB-UniRule"/>
</dbReference>
<dbReference type="CDD" id="cd04651">
    <property type="entry name" value="LbH_G1P_AT_C"/>
    <property type="match status" value="1"/>
</dbReference>
<keyword evidence="5 9" id="KW-0547">Nucleotide-binding</keyword>
<dbReference type="GO" id="GO:0008878">
    <property type="term" value="F:glucose-1-phosphate adenylyltransferase activity"/>
    <property type="evidence" value="ECO:0007669"/>
    <property type="project" value="UniProtKB-UniRule"/>
</dbReference>
<dbReference type="Proteomes" id="UP000539175">
    <property type="component" value="Unassembled WGS sequence"/>
</dbReference>
<dbReference type="RefSeq" id="WP_184798441.1">
    <property type="nucleotide sequence ID" value="NZ_JACIIZ010000003.1"/>
</dbReference>
<organism evidence="12 13">
    <name type="scientific">Nitrospirillum iridis</name>
    <dbReference type="NCBI Taxonomy" id="765888"/>
    <lineage>
        <taxon>Bacteria</taxon>
        <taxon>Pseudomonadati</taxon>
        <taxon>Pseudomonadota</taxon>
        <taxon>Alphaproteobacteria</taxon>
        <taxon>Rhodospirillales</taxon>
        <taxon>Azospirillaceae</taxon>
        <taxon>Nitrospirillum</taxon>
    </lineage>
</organism>
<evidence type="ECO:0000256" key="8">
    <source>
        <dbReference type="ARBA" id="ARBA00023277"/>
    </source>
</evidence>
<dbReference type="InterPro" id="IPR005835">
    <property type="entry name" value="NTP_transferase_dom"/>
</dbReference>
<dbReference type="HAMAP" id="MF_00624">
    <property type="entry name" value="GlgC"/>
    <property type="match status" value="1"/>
</dbReference>
<dbReference type="CDD" id="cd02508">
    <property type="entry name" value="ADP_Glucose_PP"/>
    <property type="match status" value="1"/>
</dbReference>
<dbReference type="InterPro" id="IPR011004">
    <property type="entry name" value="Trimer_LpxA-like_sf"/>
</dbReference>
<dbReference type="EC" id="2.7.7.27" evidence="9"/>
<dbReference type="InterPro" id="IPR011831">
    <property type="entry name" value="ADP-Glc_PPase"/>
</dbReference>
<dbReference type="PROSITE" id="PS00809">
    <property type="entry name" value="ADP_GLC_PYROPHOSPH_2"/>
    <property type="match status" value="1"/>
</dbReference>
<dbReference type="PROSITE" id="PS00808">
    <property type="entry name" value="ADP_GLC_PYROPHOSPH_1"/>
    <property type="match status" value="1"/>
</dbReference>
<evidence type="ECO:0000256" key="2">
    <source>
        <dbReference type="ARBA" id="ARBA00022600"/>
    </source>
</evidence>
<feature type="domain" description="Nucleotidyl transferase" evidence="10">
    <location>
        <begin position="29"/>
        <end position="297"/>
    </location>
</feature>
<keyword evidence="8 9" id="KW-0119">Carbohydrate metabolism</keyword>
<dbReference type="InterPro" id="IPR029044">
    <property type="entry name" value="Nucleotide-diphossugar_trans"/>
</dbReference>
<dbReference type="PANTHER" id="PTHR43523">
    <property type="entry name" value="GLUCOSE-1-PHOSPHATE ADENYLYLTRANSFERASE-RELATED"/>
    <property type="match status" value="1"/>
</dbReference>
<evidence type="ECO:0000313" key="12">
    <source>
        <dbReference type="EMBL" id="MBB6250641.1"/>
    </source>
</evidence>
<evidence type="ECO:0000256" key="1">
    <source>
        <dbReference type="ARBA" id="ARBA00010443"/>
    </source>
</evidence>
<dbReference type="Gene3D" id="2.160.10.10">
    <property type="entry name" value="Hexapeptide repeat proteins"/>
    <property type="match status" value="1"/>
</dbReference>
<feature type="binding site" evidence="9">
    <location>
        <begin position="200"/>
        <end position="201"/>
    </location>
    <ligand>
        <name>alpha-D-glucose 1-phosphate</name>
        <dbReference type="ChEBI" id="CHEBI:58601"/>
    </ligand>
</feature>
<proteinExistence type="inferred from homology"/>
<dbReference type="InterPro" id="IPR056818">
    <property type="entry name" value="GlmU/GlgC-like_hexapep"/>
</dbReference>
<comment type="catalytic activity">
    <reaction evidence="9">
        <text>alpha-D-glucose 1-phosphate + ATP + H(+) = ADP-alpha-D-glucose + diphosphate</text>
        <dbReference type="Rhea" id="RHEA:12120"/>
        <dbReference type="ChEBI" id="CHEBI:15378"/>
        <dbReference type="ChEBI" id="CHEBI:30616"/>
        <dbReference type="ChEBI" id="CHEBI:33019"/>
        <dbReference type="ChEBI" id="CHEBI:57498"/>
        <dbReference type="ChEBI" id="CHEBI:58601"/>
        <dbReference type="EC" id="2.7.7.27"/>
    </reaction>
</comment>
<dbReference type="PANTHER" id="PTHR43523:SF2">
    <property type="entry name" value="GLUCOSE-1-PHOSPHATE ADENYLYLTRANSFERASE"/>
    <property type="match status" value="1"/>
</dbReference>
<accession>A0A7X0AXU0</accession>
<evidence type="ECO:0000259" key="10">
    <source>
        <dbReference type="Pfam" id="PF00483"/>
    </source>
</evidence>
<feature type="binding site" evidence="9">
    <location>
        <position position="218"/>
    </location>
    <ligand>
        <name>alpha-D-glucose 1-phosphate</name>
        <dbReference type="ChEBI" id="CHEBI:58601"/>
    </ligand>
</feature>
<keyword evidence="7 9" id="KW-0320">Glycogen biosynthesis</keyword>
<keyword evidence="4 9" id="KW-0548">Nucleotidyltransferase</keyword>
<dbReference type="InterPro" id="IPR005836">
    <property type="entry name" value="ADP_Glu_pyroP_CS"/>
</dbReference>
<dbReference type="PROSITE" id="PS00810">
    <property type="entry name" value="ADP_GLC_PYROPHOSPH_3"/>
    <property type="match status" value="1"/>
</dbReference>
<evidence type="ECO:0000256" key="4">
    <source>
        <dbReference type="ARBA" id="ARBA00022695"/>
    </source>
</evidence>
<comment type="caution">
    <text evidence="12">The sequence shown here is derived from an EMBL/GenBank/DDBJ whole genome shotgun (WGS) entry which is preliminary data.</text>
</comment>
<comment type="subunit">
    <text evidence="9">Homotetramer.</text>
</comment>